<reference evidence="1 2" key="1">
    <citation type="journal article" date="2023" name="Insect Mol. Biol.">
        <title>Genome sequencing provides insights into the evolution of gene families encoding plant cell wall-degrading enzymes in longhorned beetles.</title>
        <authorList>
            <person name="Shin N.R."/>
            <person name="Okamura Y."/>
            <person name="Kirsch R."/>
            <person name="Pauchet Y."/>
        </authorList>
    </citation>
    <scope>NUCLEOTIDE SEQUENCE [LARGE SCALE GENOMIC DNA]</scope>
    <source>
        <strain evidence="1">EAD_L_NR</strain>
    </source>
</reference>
<sequence length="158" mass="18475">MPRANKKVLGLMKDEQRGRIMTEFVGLGTKMHTCKVERKDVTKKIKGLTRPAITRITFNDLKDCLVNQNTKSEEPCLIRSKKHTIYTIKQNKLALSSYDDERNISLNSTDTKPWGFNFHNQQPNRIVIPNNTMYWMALNDWCDYQLISKLLSKKIRLD</sequence>
<organism evidence="1 2">
    <name type="scientific">Exocentrus adspersus</name>
    <dbReference type="NCBI Taxonomy" id="1586481"/>
    <lineage>
        <taxon>Eukaryota</taxon>
        <taxon>Metazoa</taxon>
        <taxon>Ecdysozoa</taxon>
        <taxon>Arthropoda</taxon>
        <taxon>Hexapoda</taxon>
        <taxon>Insecta</taxon>
        <taxon>Pterygota</taxon>
        <taxon>Neoptera</taxon>
        <taxon>Endopterygota</taxon>
        <taxon>Coleoptera</taxon>
        <taxon>Polyphaga</taxon>
        <taxon>Cucujiformia</taxon>
        <taxon>Chrysomeloidea</taxon>
        <taxon>Cerambycidae</taxon>
        <taxon>Lamiinae</taxon>
        <taxon>Acanthocinini</taxon>
        <taxon>Exocentrus</taxon>
    </lineage>
</organism>
<name>A0AAV8VGG1_9CUCU</name>
<gene>
    <name evidence="1" type="ORF">NQ315_012887</name>
</gene>
<evidence type="ECO:0000313" key="2">
    <source>
        <dbReference type="Proteomes" id="UP001159042"/>
    </source>
</evidence>
<comment type="caution">
    <text evidence="1">The sequence shown here is derived from an EMBL/GenBank/DDBJ whole genome shotgun (WGS) entry which is preliminary data.</text>
</comment>
<keyword evidence="2" id="KW-1185">Reference proteome</keyword>
<dbReference type="EMBL" id="JANEYG010000098">
    <property type="protein sequence ID" value="KAJ8913269.1"/>
    <property type="molecule type" value="Genomic_DNA"/>
</dbReference>
<proteinExistence type="predicted"/>
<evidence type="ECO:0000313" key="1">
    <source>
        <dbReference type="EMBL" id="KAJ8913269.1"/>
    </source>
</evidence>
<dbReference type="AlphaFoldDB" id="A0AAV8VGG1"/>
<accession>A0AAV8VGG1</accession>
<protein>
    <submittedName>
        <fullName evidence="1">Uncharacterized protein</fullName>
    </submittedName>
</protein>
<dbReference type="Proteomes" id="UP001159042">
    <property type="component" value="Unassembled WGS sequence"/>
</dbReference>